<comment type="subcellular location">
    <subcellularLocation>
        <location evidence="1">Membrane</location>
        <topology evidence="1">Multi-pass membrane protein</topology>
    </subcellularLocation>
</comment>
<feature type="non-terminal residue" evidence="6">
    <location>
        <position position="1076"/>
    </location>
</feature>
<gene>
    <name evidence="6" type="ORF">OBRU01_20147</name>
</gene>
<feature type="transmembrane region" description="Helical" evidence="5">
    <location>
        <begin position="713"/>
        <end position="737"/>
    </location>
</feature>
<dbReference type="Pfam" id="PF00083">
    <property type="entry name" value="Sugar_tr"/>
    <property type="match status" value="1"/>
</dbReference>
<keyword evidence="2 5" id="KW-0812">Transmembrane</keyword>
<dbReference type="GO" id="GO:0022857">
    <property type="term" value="F:transmembrane transporter activity"/>
    <property type="evidence" value="ECO:0007669"/>
    <property type="project" value="InterPro"/>
</dbReference>
<feature type="transmembrane region" description="Helical" evidence="5">
    <location>
        <begin position="43"/>
        <end position="62"/>
    </location>
</feature>
<keyword evidence="4 5" id="KW-0472">Membrane</keyword>
<feature type="transmembrane region" description="Helical" evidence="5">
    <location>
        <begin position="534"/>
        <end position="553"/>
    </location>
</feature>
<keyword evidence="7" id="KW-1185">Reference proteome</keyword>
<accession>A0A0L7KVH9</accession>
<evidence type="ECO:0000313" key="7">
    <source>
        <dbReference type="Proteomes" id="UP000037510"/>
    </source>
</evidence>
<evidence type="ECO:0000256" key="2">
    <source>
        <dbReference type="ARBA" id="ARBA00022692"/>
    </source>
</evidence>
<feature type="transmembrane region" description="Helical" evidence="5">
    <location>
        <begin position="743"/>
        <end position="762"/>
    </location>
</feature>
<comment type="caution">
    <text evidence="6">The sequence shown here is derived from an EMBL/GenBank/DDBJ whole genome shotgun (WGS) entry which is preliminary data.</text>
</comment>
<organism evidence="6 7">
    <name type="scientific">Operophtera brumata</name>
    <name type="common">Winter moth</name>
    <name type="synonym">Phalaena brumata</name>
    <dbReference type="NCBI Taxonomy" id="104452"/>
    <lineage>
        <taxon>Eukaryota</taxon>
        <taxon>Metazoa</taxon>
        <taxon>Ecdysozoa</taxon>
        <taxon>Arthropoda</taxon>
        <taxon>Hexapoda</taxon>
        <taxon>Insecta</taxon>
        <taxon>Pterygota</taxon>
        <taxon>Neoptera</taxon>
        <taxon>Endopterygota</taxon>
        <taxon>Lepidoptera</taxon>
        <taxon>Glossata</taxon>
        <taxon>Ditrysia</taxon>
        <taxon>Geometroidea</taxon>
        <taxon>Geometridae</taxon>
        <taxon>Larentiinae</taxon>
        <taxon>Operophtera</taxon>
    </lineage>
</organism>
<dbReference type="Proteomes" id="UP000037510">
    <property type="component" value="Unassembled WGS sequence"/>
</dbReference>
<feature type="transmembrane region" description="Helical" evidence="5">
    <location>
        <begin position="382"/>
        <end position="404"/>
    </location>
</feature>
<keyword evidence="3 5" id="KW-1133">Transmembrane helix</keyword>
<dbReference type="Gene3D" id="1.20.1250.20">
    <property type="entry name" value="MFS general substrate transporter like domains"/>
    <property type="match status" value="4"/>
</dbReference>
<feature type="transmembrane region" description="Helical" evidence="5">
    <location>
        <begin position="411"/>
        <end position="429"/>
    </location>
</feature>
<evidence type="ECO:0000256" key="5">
    <source>
        <dbReference type="SAM" id="Phobius"/>
    </source>
</evidence>
<dbReference type="PANTHER" id="PTHR24064">
    <property type="entry name" value="SOLUTE CARRIER FAMILY 22 MEMBER"/>
    <property type="match status" value="1"/>
</dbReference>
<evidence type="ECO:0000256" key="3">
    <source>
        <dbReference type="ARBA" id="ARBA00022989"/>
    </source>
</evidence>
<dbReference type="SUPFAM" id="SSF103473">
    <property type="entry name" value="MFS general substrate transporter"/>
    <property type="match status" value="3"/>
</dbReference>
<sequence>MAASERNHAIEKAEWEKEKRKINLDTILIEEIGQFGKFQLRTLMLALLVVVFAGWASTEYLFTTARINTRCHIPECDTEDAEYSPDWILNAVPSSGSSLDNCQRYGNSSISAQGACPAELFDTSVLLPCQEHVYENTNTVVYDFELACDEWRRTLIGSVRTIGTLINLPITGYISDRWGRRTVLVVTTLNSALIGVTRYWTNTYIGFLISEVVEATLGSVTEITGPKYRLAVGAAMGSFFSVSQISMGLIAWALPNWRKLTLTLYIPQFSIIAYFWIITESVRWYMSKGYYDESEALLEKIARTNGKQLSTKSIVALRQTAEDEKKRKEESVGKKEPWLIILVFRHKRVLLRCLVSPVWWMTTTFIYYGMSINSVNMVGNRYLNYIAVSAVEIPGYWTAVVLMGKLGRKPVLIGAFWVCAACQVAYIFLPSGKYCIAMEMTTLYMYTAELYPTRHRHSLFAFSSMMGRIGAIVAPLTPAFGASTFEELPFVLFGSFALLSGFLALLTPETLGTELCKVDLDTILINEVGQFGWFQLRTLALAAIAAIFSACLVPECENASNTMFSAPWLANAVPSNGGSFDSCRRFSNMTYAMPSNDSCPAGLFDPNLTLACGQHVYENTQTVVYDFDLACNEWRRSLIGFTRTLGTFFSLPLTGYVSDRWGRSTALALNTFNSAWIGLSRYWANNYTTFVALEIIEAVFGSVLEIVGPKYRVIAGGILTSCFAVGQVCLGLVAWVIPDWRRFTLAIYIPQLLTFSYFWILAESVRWYLSKGRYEESEALLKEVARINRKKLSENIAAVVTAIYVYTTELFPTKYRHSLFGFSSMIGRIGSITAPLTPAMGAATFEEMPFVLFGSFALLSGEDKPKPEIKVDLDTILINEVGQFGRFQLRTLALTAIGVIFAAFHAEYVFTTARINTRCLIPECEDASETLFSPPWIASAVPTAGGSLDECRRFGNASSAATTTDDCPASLFDPSIILSCEQYVYENTQTVFDLACDEWRRSLIGFVRTFGTFAALPLTGYVSDRWGRRTALAINSFNTAWLGITRYWVGTYAGFMASEVIEAVFGSGVFSCTYIL</sequence>
<dbReference type="InterPro" id="IPR036259">
    <property type="entry name" value="MFS_trans_sf"/>
</dbReference>
<name>A0A0L7KVH9_OPEBR</name>
<dbReference type="InterPro" id="IPR005828">
    <property type="entry name" value="MFS_sugar_transport-like"/>
</dbReference>
<dbReference type="EMBL" id="JTDY01005309">
    <property type="protein sequence ID" value="KOB67130.1"/>
    <property type="molecule type" value="Genomic_DNA"/>
</dbReference>
<proteinExistence type="predicted"/>
<dbReference type="GO" id="GO:0016020">
    <property type="term" value="C:membrane"/>
    <property type="evidence" value="ECO:0007669"/>
    <property type="project" value="UniProtKB-SubCell"/>
</dbReference>
<feature type="transmembrane region" description="Helical" evidence="5">
    <location>
        <begin position="488"/>
        <end position="506"/>
    </location>
</feature>
<feature type="transmembrane region" description="Helical" evidence="5">
    <location>
        <begin position="230"/>
        <end position="254"/>
    </location>
</feature>
<reference evidence="6 7" key="1">
    <citation type="journal article" date="2015" name="Genome Biol. Evol.">
        <title>The genome of winter moth (Operophtera brumata) provides a genomic perspective on sexual dimorphism and phenology.</title>
        <authorList>
            <person name="Derks M.F."/>
            <person name="Smit S."/>
            <person name="Salis L."/>
            <person name="Schijlen E."/>
            <person name="Bossers A."/>
            <person name="Mateman C."/>
            <person name="Pijl A.S."/>
            <person name="de Ridder D."/>
            <person name="Groenen M.A."/>
            <person name="Visser M.E."/>
            <person name="Megens H.J."/>
        </authorList>
    </citation>
    <scope>NUCLEOTIDE SEQUENCE [LARGE SCALE GENOMIC DNA]</scope>
    <source>
        <strain evidence="6">WM2013NL</strain>
        <tissue evidence="6">Head and thorax</tissue>
    </source>
</reference>
<evidence type="ECO:0000256" key="4">
    <source>
        <dbReference type="ARBA" id="ARBA00023136"/>
    </source>
</evidence>
<dbReference type="STRING" id="104452.A0A0L7KVH9"/>
<feature type="transmembrane region" description="Helical" evidence="5">
    <location>
        <begin position="260"/>
        <end position="278"/>
    </location>
</feature>
<feature type="transmembrane region" description="Helical" evidence="5">
    <location>
        <begin position="459"/>
        <end position="476"/>
    </location>
</feature>
<feature type="transmembrane region" description="Helical" evidence="5">
    <location>
        <begin position="349"/>
        <end position="370"/>
    </location>
</feature>
<protein>
    <submittedName>
        <fullName evidence="6">Organic cation transporter</fullName>
    </submittedName>
</protein>
<evidence type="ECO:0000256" key="1">
    <source>
        <dbReference type="ARBA" id="ARBA00004141"/>
    </source>
</evidence>
<dbReference type="AlphaFoldDB" id="A0A0L7KVH9"/>
<evidence type="ECO:0000313" key="6">
    <source>
        <dbReference type="EMBL" id="KOB67130.1"/>
    </source>
</evidence>